<dbReference type="CDD" id="cd02966">
    <property type="entry name" value="TlpA_like_family"/>
    <property type="match status" value="1"/>
</dbReference>
<dbReference type="InterPro" id="IPR000866">
    <property type="entry name" value="AhpC/TSA"/>
</dbReference>
<evidence type="ECO:0000256" key="4">
    <source>
        <dbReference type="ARBA" id="ARBA00023284"/>
    </source>
</evidence>
<dbReference type="eggNOG" id="COG0526">
    <property type="taxonomic scope" value="Bacteria"/>
</dbReference>
<keyword evidence="4" id="KW-0676">Redox-active center</keyword>
<keyword evidence="2" id="KW-0201">Cytochrome c-type biogenesis</keyword>
<dbReference type="STRING" id="984262.SGRA_0559"/>
<dbReference type="EMBL" id="CP002831">
    <property type="protein sequence ID" value="AFC23298.1"/>
    <property type="molecule type" value="Genomic_DNA"/>
</dbReference>
<keyword evidence="8" id="KW-0413">Isomerase</keyword>
<dbReference type="RefSeq" id="WP_014373542.1">
    <property type="nucleotide sequence ID" value="NC_016940.1"/>
</dbReference>
<evidence type="ECO:0000313" key="8">
    <source>
        <dbReference type="EMBL" id="AFC23298.1"/>
    </source>
</evidence>
<feature type="domain" description="Thioredoxin" evidence="7">
    <location>
        <begin position="347"/>
        <end position="492"/>
    </location>
</feature>
<dbReference type="PANTHER" id="PTHR42852:SF6">
    <property type="entry name" value="THIOL:DISULFIDE INTERCHANGE PROTEIN DSBE"/>
    <property type="match status" value="1"/>
</dbReference>
<feature type="coiled-coil region" evidence="5">
    <location>
        <begin position="134"/>
        <end position="192"/>
    </location>
</feature>
<dbReference type="HOGENOM" id="CLU_535010_0_0_10"/>
<accession>H6KZ14</accession>
<gene>
    <name evidence="8" type="ordered locus">SGRA_0559</name>
</gene>
<evidence type="ECO:0000313" key="9">
    <source>
        <dbReference type="Proteomes" id="UP000007519"/>
    </source>
</evidence>
<feature type="signal peptide" evidence="6">
    <location>
        <begin position="1"/>
        <end position="17"/>
    </location>
</feature>
<organism evidence="8 9">
    <name type="scientific">Saprospira grandis (strain Lewin)</name>
    <dbReference type="NCBI Taxonomy" id="984262"/>
    <lineage>
        <taxon>Bacteria</taxon>
        <taxon>Pseudomonadati</taxon>
        <taxon>Bacteroidota</taxon>
        <taxon>Saprospiria</taxon>
        <taxon>Saprospirales</taxon>
        <taxon>Saprospiraceae</taxon>
        <taxon>Saprospira</taxon>
    </lineage>
</organism>
<reference evidence="8 9" key="1">
    <citation type="journal article" date="2012" name="Stand. Genomic Sci.">
        <title>Complete genome sequencing and analysis of Saprospira grandis str. Lewin, a predatory marine bacterium.</title>
        <authorList>
            <person name="Saw J.H."/>
            <person name="Yuryev A."/>
            <person name="Kanbe M."/>
            <person name="Hou S."/>
            <person name="Young A.G."/>
            <person name="Aizawa S."/>
            <person name="Alam M."/>
        </authorList>
    </citation>
    <scope>NUCLEOTIDE SEQUENCE [LARGE SCALE GENOMIC DNA]</scope>
    <source>
        <strain evidence="8 9">Lewin</strain>
    </source>
</reference>
<dbReference type="InterPro" id="IPR033395">
    <property type="entry name" value="DUF5106"/>
</dbReference>
<evidence type="ECO:0000256" key="6">
    <source>
        <dbReference type="SAM" id="SignalP"/>
    </source>
</evidence>
<name>H6KZ14_SAPGL</name>
<dbReference type="PANTHER" id="PTHR42852">
    <property type="entry name" value="THIOL:DISULFIDE INTERCHANGE PROTEIN DSBE"/>
    <property type="match status" value="1"/>
</dbReference>
<dbReference type="SUPFAM" id="SSF52833">
    <property type="entry name" value="Thioredoxin-like"/>
    <property type="match status" value="1"/>
</dbReference>
<dbReference type="GO" id="GO:0016491">
    <property type="term" value="F:oxidoreductase activity"/>
    <property type="evidence" value="ECO:0007669"/>
    <property type="project" value="InterPro"/>
</dbReference>
<comment type="subcellular location">
    <subcellularLocation>
        <location evidence="1">Cell envelope</location>
    </subcellularLocation>
</comment>
<dbReference type="Gene3D" id="3.40.30.10">
    <property type="entry name" value="Glutaredoxin"/>
    <property type="match status" value="1"/>
</dbReference>
<dbReference type="Pfam" id="PF17127">
    <property type="entry name" value="DUF5106"/>
    <property type="match status" value="1"/>
</dbReference>
<dbReference type="AlphaFoldDB" id="H6KZ14"/>
<dbReference type="InterPro" id="IPR036249">
    <property type="entry name" value="Thioredoxin-like_sf"/>
</dbReference>
<proteinExistence type="predicted"/>
<protein>
    <submittedName>
        <fullName evidence="8">Thiol-disulfide isomerase</fullName>
    </submittedName>
</protein>
<dbReference type="Proteomes" id="UP000007519">
    <property type="component" value="Chromosome"/>
</dbReference>
<dbReference type="GO" id="GO:0017004">
    <property type="term" value="P:cytochrome complex assembly"/>
    <property type="evidence" value="ECO:0007669"/>
    <property type="project" value="UniProtKB-KW"/>
</dbReference>
<dbReference type="Pfam" id="PF14289">
    <property type="entry name" value="DUF4369"/>
    <property type="match status" value="1"/>
</dbReference>
<evidence type="ECO:0000256" key="3">
    <source>
        <dbReference type="ARBA" id="ARBA00023157"/>
    </source>
</evidence>
<evidence type="ECO:0000256" key="1">
    <source>
        <dbReference type="ARBA" id="ARBA00004196"/>
    </source>
</evidence>
<keyword evidence="9" id="KW-1185">Reference proteome</keyword>
<dbReference type="KEGG" id="sgn:SGRA_0559"/>
<dbReference type="GO" id="GO:0016853">
    <property type="term" value="F:isomerase activity"/>
    <property type="evidence" value="ECO:0007669"/>
    <property type="project" value="UniProtKB-KW"/>
</dbReference>
<sequence>MNWIAHSLLTFSLFCFAQGLWAQKGYDIKVKLKDYKNDTCILGYRLGDKTYVKDTAIGRNAQGYFEFKKDTLLEKGVYLILTKPSNSYFEFLVPSDEEQTLTLETKDEGGNWVKNLNIKGSKDNMAFVNYLHFLSEQAEKNRNLQSRLQELQKELDEMQGQGPKKAKLQAEKEELEQKMKKLNGEVTAYQEKMIKEQPNYLSTKLILASRQPEVPEAIAGDRLQSYYYFKKHYWDDFDFSDMRLIRTPVFQQKLDFYCDKLTVQEPDSVIASVDFILSNIIKAGDKDMYQFAAAHLLNRYANSKVICMDNVYYHIGSKYYCGAEKPEWVDPEQLEKICENVEDLRYSLCGEKAQDIKLTNIKTGLPVSLYGLKKRFVAVYFWDPSCGNCSKNSKKLVPVYEKWKDKGFEIYGICSKNIDDVDACKKKIKELGMNWINTSDKAYPLALTKKLYNVKVNPFVYLLDQEKNILYKRLDPEQIDQILTRAAEEEAKEKG</sequence>
<keyword evidence="5" id="KW-0175">Coiled coil</keyword>
<dbReference type="InterPro" id="IPR050553">
    <property type="entry name" value="Thioredoxin_ResA/DsbE_sf"/>
</dbReference>
<keyword evidence="3" id="KW-1015">Disulfide bond</keyword>
<dbReference type="InterPro" id="IPR025380">
    <property type="entry name" value="DUF4369"/>
</dbReference>
<dbReference type="GO" id="GO:0030313">
    <property type="term" value="C:cell envelope"/>
    <property type="evidence" value="ECO:0007669"/>
    <property type="project" value="UniProtKB-SubCell"/>
</dbReference>
<dbReference type="InterPro" id="IPR013766">
    <property type="entry name" value="Thioredoxin_domain"/>
</dbReference>
<dbReference type="Pfam" id="PF00578">
    <property type="entry name" value="AhpC-TSA"/>
    <property type="match status" value="1"/>
</dbReference>
<dbReference type="PROSITE" id="PS51352">
    <property type="entry name" value="THIOREDOXIN_2"/>
    <property type="match status" value="1"/>
</dbReference>
<evidence type="ECO:0000256" key="2">
    <source>
        <dbReference type="ARBA" id="ARBA00022748"/>
    </source>
</evidence>
<keyword evidence="6" id="KW-0732">Signal</keyword>
<evidence type="ECO:0000256" key="5">
    <source>
        <dbReference type="SAM" id="Coils"/>
    </source>
</evidence>
<dbReference type="GO" id="GO:0016209">
    <property type="term" value="F:antioxidant activity"/>
    <property type="evidence" value="ECO:0007669"/>
    <property type="project" value="InterPro"/>
</dbReference>
<evidence type="ECO:0000259" key="7">
    <source>
        <dbReference type="PROSITE" id="PS51352"/>
    </source>
</evidence>
<dbReference type="OrthoDB" id="6399635at2"/>
<feature type="chain" id="PRO_5003604492" evidence="6">
    <location>
        <begin position="18"/>
        <end position="495"/>
    </location>
</feature>